<dbReference type="RefSeq" id="XP_011397680.1">
    <property type="nucleotide sequence ID" value="XM_011399378.1"/>
</dbReference>
<reference evidence="4" key="4">
    <citation type="submission" date="2018-10" db="EMBL/GenBank/DDBJ databases">
        <authorList>
            <person name="Hovde B."/>
            <person name="Zhang X."/>
        </authorList>
    </citation>
    <scope>NUCLEOTIDE SEQUENCE [LARGE SCALE GENOMIC DNA]</scope>
    <source>
        <strain evidence="4">UTEX 25</strain>
    </source>
</reference>
<evidence type="ECO:0000313" key="6">
    <source>
        <dbReference type="Proteomes" id="UP000279271"/>
    </source>
</evidence>
<reference evidence="3 5" key="1">
    <citation type="journal article" date="2014" name="BMC Genomics">
        <title>Oil accumulation mechanisms of the oleaginous microalga Chlorella protothecoides revealed through its genome, transcriptomes, and proteomes.</title>
        <authorList>
            <person name="Gao C."/>
            <person name="Wang Y."/>
            <person name="Shen Y."/>
            <person name="Yan D."/>
            <person name="He X."/>
            <person name="Dai J."/>
            <person name="Wu Q."/>
        </authorList>
    </citation>
    <scope>NUCLEOTIDE SEQUENCE [LARGE SCALE GENOMIC DNA]</scope>
    <source>
        <strain evidence="3 5">0710</strain>
    </source>
</reference>
<name>A0A087SGD8_AUXPR</name>
<dbReference type="EMBL" id="GDKF01001478">
    <property type="protein sequence ID" value="JAT77144.1"/>
    <property type="molecule type" value="Transcribed_RNA"/>
</dbReference>
<evidence type="ECO:0000256" key="1">
    <source>
        <dbReference type="SAM" id="SignalP"/>
    </source>
</evidence>
<reference evidence="6" key="3">
    <citation type="journal article" date="2018" name="Algal Res.">
        <title>Characterization of plant carbon substrate utilization by Auxenochlorella protothecoides.</title>
        <authorList>
            <person name="Vogler B.W."/>
            <person name="Starkenburg S.R."/>
            <person name="Sudasinghe N."/>
            <person name="Schambach J.Y."/>
            <person name="Rollin J.A."/>
            <person name="Pattathil S."/>
            <person name="Barry A.N."/>
        </authorList>
    </citation>
    <scope>NUCLEOTIDE SEQUENCE [LARGE SCALE GENOMIC DNA]</scope>
    <source>
        <strain evidence="6">UTEX 25</strain>
    </source>
</reference>
<dbReference type="GeneID" id="23615195"/>
<reference evidence="4" key="5">
    <citation type="submission" date="2018-11" db="EMBL/GenBank/DDBJ databases">
        <title>Characterization of plant carbon substrate utilization by Auxenochlorella protothecoides.</title>
        <authorList>
            <person name="Vogler B.W."/>
            <person name="Starkenburg S.R."/>
            <person name="Sudasinghe N."/>
            <person name="Schambach J.Y."/>
            <person name="Rollin J.A."/>
            <person name="Pattathil S."/>
            <person name="Barry A.N."/>
        </authorList>
    </citation>
    <scope>NUCLEOTIDE SEQUENCE [LARGE SCALE GENOMIC DNA]</scope>
    <source>
        <strain evidence="4">UTEX 25</strain>
    </source>
</reference>
<evidence type="ECO:0000313" key="5">
    <source>
        <dbReference type="Proteomes" id="UP000028924"/>
    </source>
</evidence>
<accession>A0A087SGD8</accession>
<feature type="signal peptide" evidence="1">
    <location>
        <begin position="1"/>
        <end position="21"/>
    </location>
</feature>
<reference evidence="2" key="2">
    <citation type="submission" date="2015-08" db="EMBL/GenBank/DDBJ databases">
        <authorList>
            <person name="Babu N.S."/>
            <person name="Beckwith C.J."/>
            <person name="Beseler K.G."/>
            <person name="Brison A."/>
            <person name="Carone J.V."/>
            <person name="Caskin T.P."/>
            <person name="Diamond M."/>
            <person name="Durham M.E."/>
            <person name="Foxe J.M."/>
            <person name="Go M."/>
            <person name="Henderson B.A."/>
            <person name="Jones I.B."/>
            <person name="McGettigan J.A."/>
            <person name="Micheletti S.J."/>
            <person name="Nasrallah M.E."/>
            <person name="Ortiz D."/>
            <person name="Piller C.R."/>
            <person name="Privatt S.R."/>
            <person name="Schneider S.L."/>
            <person name="Sharp S."/>
            <person name="Smith T.C."/>
            <person name="Stanton J.D."/>
            <person name="Ullery H.E."/>
            <person name="Wilson R.J."/>
            <person name="Serrano M.G."/>
            <person name="Buck G."/>
            <person name="Lee V."/>
            <person name="Wang Y."/>
            <person name="Carvalho R."/>
            <person name="Voegtly L."/>
            <person name="Shi R."/>
            <person name="Duckworth R."/>
            <person name="Johnson A."/>
            <person name="Loviza R."/>
            <person name="Walstead R."/>
            <person name="Shah Z."/>
            <person name="Kiflezghi M."/>
            <person name="Wade K."/>
            <person name="Ball S.L."/>
            <person name="Bradley K.W."/>
            <person name="Asai D.J."/>
            <person name="Bowman C.A."/>
            <person name="Russell D.A."/>
            <person name="Pope W.H."/>
            <person name="Jacobs-Sera D."/>
            <person name="Hendrix R.W."/>
            <person name="Hatfull G.F."/>
        </authorList>
    </citation>
    <scope>NUCLEOTIDE SEQUENCE</scope>
</reference>
<dbReference type="Proteomes" id="UP000279271">
    <property type="component" value="Unassembled WGS sequence"/>
</dbReference>
<keyword evidence="1" id="KW-0732">Signal</keyword>
<dbReference type="AlphaFoldDB" id="A0A087SGD8"/>
<dbReference type="Proteomes" id="UP000028924">
    <property type="component" value="Unassembled WGS sequence"/>
</dbReference>
<proteinExistence type="predicted"/>
<evidence type="ECO:0000313" key="4">
    <source>
        <dbReference type="EMBL" id="RMZ52883.1"/>
    </source>
</evidence>
<protein>
    <submittedName>
        <fullName evidence="3">Uncharacterized protein</fullName>
    </submittedName>
</protein>
<evidence type="ECO:0000313" key="3">
    <source>
        <dbReference type="EMBL" id="KFM24792.1"/>
    </source>
</evidence>
<feature type="chain" id="PRO_5014218777" evidence="1">
    <location>
        <begin position="22"/>
        <end position="217"/>
    </location>
</feature>
<keyword evidence="5" id="KW-1185">Reference proteome</keyword>
<organism evidence="3 5">
    <name type="scientific">Auxenochlorella protothecoides</name>
    <name type="common">Green microalga</name>
    <name type="synonym">Chlorella protothecoides</name>
    <dbReference type="NCBI Taxonomy" id="3075"/>
    <lineage>
        <taxon>Eukaryota</taxon>
        <taxon>Viridiplantae</taxon>
        <taxon>Chlorophyta</taxon>
        <taxon>core chlorophytes</taxon>
        <taxon>Trebouxiophyceae</taxon>
        <taxon>Chlorellales</taxon>
        <taxon>Chlorellaceae</taxon>
        <taxon>Auxenochlorella</taxon>
    </lineage>
</organism>
<dbReference type="KEGG" id="apro:F751_3804"/>
<evidence type="ECO:0000313" key="2">
    <source>
        <dbReference type="EMBL" id="JAT77144.1"/>
    </source>
</evidence>
<gene>
    <name evidence="4" type="ORF">APUTEX25_001002</name>
    <name evidence="3" type="ORF">F751_3804</name>
    <name evidence="2" type="ORF">g.20126</name>
</gene>
<dbReference type="EMBL" id="QOKY01000202">
    <property type="protein sequence ID" value="RMZ52883.1"/>
    <property type="molecule type" value="Genomic_DNA"/>
</dbReference>
<sequence length="217" mass="22665">MDRTMKFTLAVVALLLCTCSARTLKQGDEEAPPPGAAFARLVWVATGIPSCRLDPKFFSIDLDKCQGLSELAEKVAKNQTVDEVVCEPECANEYKKLNSQCARDLFDTFSRDTVDFANATLLYWGACAAQSVATSLGYPPEPTSVLTPEKQAAVEKLLGLKSAPVPAPAPEPAKTADMTAEQALEAAQAALTAAAAAVSSASAATTAVEAVRAANGP</sequence>
<dbReference type="EMBL" id="KL662110">
    <property type="protein sequence ID" value="KFM24792.1"/>
    <property type="molecule type" value="Genomic_DNA"/>
</dbReference>